<sequence>MHKCVLIRGPHNGLRLWPSANRADNSNNQLRTGCRCYSMPNYSQASRTAETFSCLTPMLYELWDHKHIRYQGYYARTESSVDGGGDWKYSISNYYHIRTPMTQKLRDSMLRRGILLFFVSSLRLKGGSAGHHQPYSDSVGDQTPRMEVVARTLVLYSTLNVAR</sequence>
<evidence type="ECO:0000313" key="1">
    <source>
        <dbReference type="EMBL" id="PYH41700.1"/>
    </source>
</evidence>
<accession>A0A318ZDU2</accession>
<dbReference type="Proteomes" id="UP000248349">
    <property type="component" value="Unassembled WGS sequence"/>
</dbReference>
<name>A0A318ZDU2_9EURO</name>
<dbReference type="GeneID" id="37071947"/>
<gene>
    <name evidence="1" type="ORF">BP01DRAFT_163616</name>
</gene>
<reference evidence="1 2" key="1">
    <citation type="submission" date="2016-12" db="EMBL/GenBank/DDBJ databases">
        <title>The genomes of Aspergillus section Nigri reveals drivers in fungal speciation.</title>
        <authorList>
            <consortium name="DOE Joint Genome Institute"/>
            <person name="Vesth T.C."/>
            <person name="Nybo J."/>
            <person name="Theobald S."/>
            <person name="Brandl J."/>
            <person name="Frisvad J.C."/>
            <person name="Nielsen K.F."/>
            <person name="Lyhne E.K."/>
            <person name="Kogle M.E."/>
            <person name="Kuo A."/>
            <person name="Riley R."/>
            <person name="Clum A."/>
            <person name="Nolan M."/>
            <person name="Lipzen A."/>
            <person name="Salamov A."/>
            <person name="Henrissat B."/>
            <person name="Wiebenga A."/>
            <person name="De Vries R.P."/>
            <person name="Grigoriev I.V."/>
            <person name="Mortensen U.H."/>
            <person name="Andersen M.R."/>
            <person name="Baker S.E."/>
        </authorList>
    </citation>
    <scope>NUCLEOTIDE SEQUENCE [LARGE SCALE GENOMIC DNA]</scope>
    <source>
        <strain evidence="1 2">JOP 1030-1</strain>
    </source>
</reference>
<dbReference type="EMBL" id="KZ821261">
    <property type="protein sequence ID" value="PYH41700.1"/>
    <property type="molecule type" value="Genomic_DNA"/>
</dbReference>
<organism evidence="1 2">
    <name type="scientific">Aspergillus saccharolyticus JOP 1030-1</name>
    <dbReference type="NCBI Taxonomy" id="1450539"/>
    <lineage>
        <taxon>Eukaryota</taxon>
        <taxon>Fungi</taxon>
        <taxon>Dikarya</taxon>
        <taxon>Ascomycota</taxon>
        <taxon>Pezizomycotina</taxon>
        <taxon>Eurotiomycetes</taxon>
        <taxon>Eurotiomycetidae</taxon>
        <taxon>Eurotiales</taxon>
        <taxon>Aspergillaceae</taxon>
        <taxon>Aspergillus</taxon>
        <taxon>Aspergillus subgen. Circumdati</taxon>
    </lineage>
</organism>
<keyword evidence="2" id="KW-1185">Reference proteome</keyword>
<dbReference type="AlphaFoldDB" id="A0A318ZDU2"/>
<evidence type="ECO:0000313" key="2">
    <source>
        <dbReference type="Proteomes" id="UP000248349"/>
    </source>
</evidence>
<dbReference type="RefSeq" id="XP_025427682.1">
    <property type="nucleotide sequence ID" value="XM_025570719.1"/>
</dbReference>
<proteinExistence type="predicted"/>
<protein>
    <submittedName>
        <fullName evidence="1">Uncharacterized protein</fullName>
    </submittedName>
</protein>